<dbReference type="GO" id="GO:0008757">
    <property type="term" value="F:S-adenosylmethionine-dependent methyltransferase activity"/>
    <property type="evidence" value="ECO:0007669"/>
    <property type="project" value="InterPro"/>
</dbReference>
<dbReference type="Proteomes" id="UP001432128">
    <property type="component" value="Chromosome"/>
</dbReference>
<dbReference type="InterPro" id="IPR029063">
    <property type="entry name" value="SAM-dependent_MTases_sf"/>
</dbReference>
<keyword evidence="2 5" id="KW-0489">Methyltransferase</keyword>
<evidence type="ECO:0000256" key="1">
    <source>
        <dbReference type="ARBA" id="ARBA00008361"/>
    </source>
</evidence>
<organism evidence="5 6">
    <name type="scientific">Williamsia herbipolensis</name>
    <dbReference type="NCBI Taxonomy" id="1603258"/>
    <lineage>
        <taxon>Bacteria</taxon>
        <taxon>Bacillati</taxon>
        <taxon>Actinomycetota</taxon>
        <taxon>Actinomycetes</taxon>
        <taxon>Mycobacteriales</taxon>
        <taxon>Nocardiaceae</taxon>
        <taxon>Williamsia</taxon>
    </lineage>
</organism>
<comment type="similarity">
    <text evidence="1">Belongs to the methyltransferase superfamily.</text>
</comment>
<dbReference type="Gene3D" id="3.40.50.150">
    <property type="entry name" value="Vaccinia Virus protein VP39"/>
    <property type="match status" value="2"/>
</dbReference>
<dbReference type="AlphaFoldDB" id="A0AAU4K7L9"/>
<protein>
    <submittedName>
        <fullName evidence="5">Methyltransferase domain-containing protein</fullName>
    </submittedName>
</protein>
<dbReference type="Pfam" id="PF13489">
    <property type="entry name" value="Methyltransf_23"/>
    <property type="match status" value="1"/>
</dbReference>
<dbReference type="RefSeq" id="WP_328858910.1">
    <property type="nucleotide sequence ID" value="NZ_CP108021.1"/>
</dbReference>
<keyword evidence="6" id="KW-1185">Reference proteome</keyword>
<reference evidence="5 6" key="1">
    <citation type="submission" date="2022-10" db="EMBL/GenBank/DDBJ databases">
        <title>The complete genomes of actinobacterial strains from the NBC collection.</title>
        <authorList>
            <person name="Joergensen T.S."/>
            <person name="Alvarez Arevalo M."/>
            <person name="Sterndorff E.B."/>
            <person name="Faurdal D."/>
            <person name="Vuksanovic O."/>
            <person name="Mourched A.-S."/>
            <person name="Charusanti P."/>
            <person name="Shaw S."/>
            <person name="Blin K."/>
            <person name="Weber T."/>
        </authorList>
    </citation>
    <scope>NUCLEOTIDE SEQUENCE [LARGE SCALE GENOMIC DNA]</scope>
    <source>
        <strain evidence="5 6">NBC_00319</strain>
    </source>
</reference>
<dbReference type="PANTHER" id="PTHR44942">
    <property type="entry name" value="METHYLTRANSF_11 DOMAIN-CONTAINING PROTEIN"/>
    <property type="match status" value="1"/>
</dbReference>
<accession>A0AAU4K7L9</accession>
<dbReference type="CDD" id="cd02440">
    <property type="entry name" value="AdoMet_MTases"/>
    <property type="match status" value="2"/>
</dbReference>
<name>A0AAU4K7L9_9NOCA</name>
<evidence type="ECO:0000256" key="3">
    <source>
        <dbReference type="ARBA" id="ARBA00022679"/>
    </source>
</evidence>
<feature type="domain" description="Methyltransferase type 11" evidence="4">
    <location>
        <begin position="49"/>
        <end position="137"/>
    </location>
</feature>
<evidence type="ECO:0000256" key="2">
    <source>
        <dbReference type="ARBA" id="ARBA00022603"/>
    </source>
</evidence>
<dbReference type="Pfam" id="PF08241">
    <property type="entry name" value="Methyltransf_11"/>
    <property type="match status" value="1"/>
</dbReference>
<dbReference type="GO" id="GO:0032259">
    <property type="term" value="P:methylation"/>
    <property type="evidence" value="ECO:0007669"/>
    <property type="project" value="UniProtKB-KW"/>
</dbReference>
<dbReference type="SUPFAM" id="SSF53335">
    <property type="entry name" value="S-adenosyl-L-methionine-dependent methyltransferases"/>
    <property type="match status" value="2"/>
</dbReference>
<dbReference type="InterPro" id="IPR051052">
    <property type="entry name" value="Diverse_substrate_MTase"/>
</dbReference>
<dbReference type="EMBL" id="CP108021">
    <property type="protein sequence ID" value="WUM21958.1"/>
    <property type="molecule type" value="Genomic_DNA"/>
</dbReference>
<keyword evidence="3" id="KW-0808">Transferase</keyword>
<dbReference type="PANTHER" id="PTHR44942:SF4">
    <property type="entry name" value="METHYLTRANSFERASE TYPE 11 DOMAIN-CONTAINING PROTEIN"/>
    <property type="match status" value="1"/>
</dbReference>
<evidence type="ECO:0000313" key="6">
    <source>
        <dbReference type="Proteomes" id="UP001432128"/>
    </source>
</evidence>
<gene>
    <name evidence="5" type="ORF">OG579_09395</name>
</gene>
<dbReference type="InterPro" id="IPR013216">
    <property type="entry name" value="Methyltransf_11"/>
</dbReference>
<evidence type="ECO:0000313" key="5">
    <source>
        <dbReference type="EMBL" id="WUM21958.1"/>
    </source>
</evidence>
<dbReference type="KEGG" id="whr:OG579_09395"/>
<proteinExistence type="inferred from homology"/>
<evidence type="ECO:0000259" key="4">
    <source>
        <dbReference type="Pfam" id="PF08241"/>
    </source>
</evidence>
<sequence length="493" mass="53284">MADSDPLYAQRDRADSFGAVARAYDAHRPRYPDEVIDDIAAAAGGGLVLDVGAGTGIASAQLADRGLEVLALEPDAAMAEVAAAKGIPVEQGTFERWDAAGRTFDLILFAQSWHWVDTAVAIPTAMSLLNPGGRLVLLWHMTNPESPSAEEFDAVYRRYTPATAPRGSSDDVSLADALTAGGFTVTEKTYPVRADYTTDDWLDMVFTFSAQIVLPEGDKVSLRSDLAELVGPDGVTVAGVAYVATATAPTRPVHTDRRLALSFGAEADNYERHRPDFPAEMMDAVAELGSRVLDVGTGTGKAAAALVARGCEVLGVEPDPQMAAIARAKGVVIEEGTFEQWDPDGRQFDLVVFARSWHWVDPEVALPRLAAIMPVDGHVALLAHEASWRTFDDPRIRAVIERVVPLGDTAARRATDEVVARFTAAGFDVRTEEFPMTQSVSTEEWLDSVFTYSRFLVLDVATRTDLRHELIDAIGTSEITVSGTPRAMIARRR</sequence>